<accession>A0A8S3CEG3</accession>
<reference evidence="2" key="1">
    <citation type="submission" date="2021-02" db="EMBL/GenBank/DDBJ databases">
        <authorList>
            <person name="Nowell W R."/>
        </authorList>
    </citation>
    <scope>NUCLEOTIDE SEQUENCE</scope>
</reference>
<dbReference type="Proteomes" id="UP000681720">
    <property type="component" value="Unassembled WGS sequence"/>
</dbReference>
<evidence type="ECO:0000313" key="2">
    <source>
        <dbReference type="EMBL" id="CAF4887267.1"/>
    </source>
</evidence>
<evidence type="ECO:0000313" key="3">
    <source>
        <dbReference type="EMBL" id="CAF5060066.1"/>
    </source>
</evidence>
<comment type="caution">
    <text evidence="2">The sequence shown here is derived from an EMBL/GenBank/DDBJ whole genome shotgun (WGS) entry which is preliminary data.</text>
</comment>
<dbReference type="AlphaFoldDB" id="A0A8S3CEG3"/>
<gene>
    <name evidence="2" type="ORF">BYL167_LOCUS51606</name>
    <name evidence="3" type="ORF">GIL414_LOCUS60464</name>
</gene>
<dbReference type="EMBL" id="CAJOBJ010233515">
    <property type="protein sequence ID" value="CAF5060066.1"/>
    <property type="molecule type" value="Genomic_DNA"/>
</dbReference>
<protein>
    <submittedName>
        <fullName evidence="2">Uncharacterized protein</fullName>
    </submittedName>
</protein>
<evidence type="ECO:0000313" key="4">
    <source>
        <dbReference type="Proteomes" id="UP000681967"/>
    </source>
</evidence>
<feature type="region of interest" description="Disordered" evidence="1">
    <location>
        <begin position="31"/>
        <end position="72"/>
    </location>
</feature>
<dbReference type="Proteomes" id="UP000681967">
    <property type="component" value="Unassembled WGS sequence"/>
</dbReference>
<dbReference type="EMBL" id="CAJOBH010163618">
    <property type="protein sequence ID" value="CAF4887267.1"/>
    <property type="molecule type" value="Genomic_DNA"/>
</dbReference>
<sequence>MTEPDILNISRVPGDLLLEISALYTLIAQKNQQQQQQGQNFDGNFANESAFERPPDHIASSMMMKMPTQPSQ</sequence>
<evidence type="ECO:0000256" key="1">
    <source>
        <dbReference type="SAM" id="MobiDB-lite"/>
    </source>
</evidence>
<feature type="compositionally biased region" description="Low complexity" evidence="1">
    <location>
        <begin position="31"/>
        <end position="40"/>
    </location>
</feature>
<feature type="non-terminal residue" evidence="2">
    <location>
        <position position="72"/>
    </location>
</feature>
<name>A0A8S3CEG3_9BILA</name>
<proteinExistence type="predicted"/>
<organism evidence="2 4">
    <name type="scientific">Rotaria magnacalcarata</name>
    <dbReference type="NCBI Taxonomy" id="392030"/>
    <lineage>
        <taxon>Eukaryota</taxon>
        <taxon>Metazoa</taxon>
        <taxon>Spiralia</taxon>
        <taxon>Gnathifera</taxon>
        <taxon>Rotifera</taxon>
        <taxon>Eurotatoria</taxon>
        <taxon>Bdelloidea</taxon>
        <taxon>Philodinida</taxon>
        <taxon>Philodinidae</taxon>
        <taxon>Rotaria</taxon>
    </lineage>
</organism>